<dbReference type="InterPro" id="IPR032781">
    <property type="entry name" value="ABC_tran_Xtn"/>
</dbReference>
<dbReference type="CDD" id="cd03221">
    <property type="entry name" value="ABCF_EF-3"/>
    <property type="match status" value="2"/>
</dbReference>
<dbReference type="SMART" id="SM00382">
    <property type="entry name" value="AAA"/>
    <property type="match status" value="2"/>
</dbReference>
<dbReference type="PANTHER" id="PTHR42855:SF1">
    <property type="entry name" value="ABC TRANSPORTER DOMAIN-CONTAINING PROTEIN"/>
    <property type="match status" value="1"/>
</dbReference>
<feature type="domain" description="ABC transporter" evidence="4">
    <location>
        <begin position="281"/>
        <end position="506"/>
    </location>
</feature>
<dbReference type="Pfam" id="PF00005">
    <property type="entry name" value="ABC_tran"/>
    <property type="match status" value="2"/>
</dbReference>
<dbReference type="InterPro" id="IPR017871">
    <property type="entry name" value="ABC_transporter-like_CS"/>
</dbReference>
<dbReference type="Pfam" id="PF12848">
    <property type="entry name" value="ABC_tran_Xtn"/>
    <property type="match status" value="1"/>
</dbReference>
<dbReference type="InterPro" id="IPR003439">
    <property type="entry name" value="ABC_transporter-like_ATP-bd"/>
</dbReference>
<keyword evidence="6" id="KW-1185">Reference proteome</keyword>
<accession>A0A543NEP2</accession>
<sequence>MNLVNLQDVTVAYGHLVPLNAVSLGVEDTDRIGIVGRNGGGKSTLVAAVAGLLQPDSGRVIHSRGLRVGYLYQSDSYPEGTVGEYVLGGMAEHEWAGNARTRDVLRGLLSGWDLDTPMSALSGGERRRTTLARLLIESHDLIALDEPTNHLDIEGIAWLANHLRQRKEALLVVTHDRWFLDSATNRTWEVVDGRVEQYEGGYAAYVLAKAERERLAAAAEERRQNLMRKELAWLRRGAPARTSKPKFRVEAANALIANEPPPRDTVELVRFATSRLGKTVIDVEDLVLTGGEERLLDRVTWQLGPGDRVGLVGVNGSGKTTLLRALAKERDPDDGTVRHGKTVNLAHLSQTLEELDPQRRPLEAVEEVRQYVTIGKKEYSASHMLERFGFRGERQWTPIGDLSGGERRRLQLLRLLMNEPNVLLLDEPTNDLDIETLTELEDLLDSWPGSLVLVSHDRYFLERITDHVLALMGDGKLSLLPGGVDEYLSLRDAAGDRGAVPSQDREASEQSSGGQPAASAGISAAEERAIGKEIQRIERRMERIGTRESELHEQMAQAAEDYTRLAELDSELKGLQAQKRELEESWLAEVEKLEG</sequence>
<keyword evidence="2 5" id="KW-0067">ATP-binding</keyword>
<dbReference type="Proteomes" id="UP000317422">
    <property type="component" value="Unassembled WGS sequence"/>
</dbReference>
<dbReference type="RefSeq" id="WP_141921585.1">
    <property type="nucleotide sequence ID" value="NZ_VFQC01000001.1"/>
</dbReference>
<gene>
    <name evidence="5" type="ORF">FHX37_0186</name>
</gene>
<keyword evidence="1" id="KW-0547">Nucleotide-binding</keyword>
<name>A0A543NEP2_9ACTN</name>
<dbReference type="PROSITE" id="PS50893">
    <property type="entry name" value="ABC_TRANSPORTER_2"/>
    <property type="match status" value="2"/>
</dbReference>
<reference evidence="5 6" key="1">
    <citation type="submission" date="2019-06" db="EMBL/GenBank/DDBJ databases">
        <title>Sequencing the genomes of 1000 actinobacteria strains.</title>
        <authorList>
            <person name="Klenk H.-P."/>
        </authorList>
    </citation>
    <scope>NUCLEOTIDE SEQUENCE [LARGE SCALE GENOMIC DNA]</scope>
    <source>
        <strain evidence="5 6">DSM 45015</strain>
    </source>
</reference>
<dbReference type="InterPro" id="IPR027417">
    <property type="entry name" value="P-loop_NTPase"/>
</dbReference>
<dbReference type="GO" id="GO:0005524">
    <property type="term" value="F:ATP binding"/>
    <property type="evidence" value="ECO:0007669"/>
    <property type="project" value="UniProtKB-KW"/>
</dbReference>
<dbReference type="GO" id="GO:0016887">
    <property type="term" value="F:ATP hydrolysis activity"/>
    <property type="evidence" value="ECO:0007669"/>
    <property type="project" value="InterPro"/>
</dbReference>
<dbReference type="InterPro" id="IPR051309">
    <property type="entry name" value="ABCF_ATPase"/>
</dbReference>
<dbReference type="EMBL" id="VFQC01000001">
    <property type="protein sequence ID" value="TQN30314.1"/>
    <property type="molecule type" value="Genomic_DNA"/>
</dbReference>
<evidence type="ECO:0000256" key="3">
    <source>
        <dbReference type="SAM" id="MobiDB-lite"/>
    </source>
</evidence>
<protein>
    <submittedName>
        <fullName evidence="5">ATP-binding cassette subfamily F protein uup</fullName>
    </submittedName>
</protein>
<dbReference type="PROSITE" id="PS00211">
    <property type="entry name" value="ABC_TRANSPORTER_1"/>
    <property type="match status" value="1"/>
</dbReference>
<evidence type="ECO:0000313" key="5">
    <source>
        <dbReference type="EMBL" id="TQN30314.1"/>
    </source>
</evidence>
<dbReference type="InterPro" id="IPR003593">
    <property type="entry name" value="AAA+_ATPase"/>
</dbReference>
<proteinExistence type="predicted"/>
<organism evidence="5 6">
    <name type="scientific">Haloactinospora alba</name>
    <dbReference type="NCBI Taxonomy" id="405555"/>
    <lineage>
        <taxon>Bacteria</taxon>
        <taxon>Bacillati</taxon>
        <taxon>Actinomycetota</taxon>
        <taxon>Actinomycetes</taxon>
        <taxon>Streptosporangiales</taxon>
        <taxon>Nocardiopsidaceae</taxon>
        <taxon>Haloactinospora</taxon>
    </lineage>
</organism>
<dbReference type="Gene3D" id="3.40.50.300">
    <property type="entry name" value="P-loop containing nucleotide triphosphate hydrolases"/>
    <property type="match status" value="2"/>
</dbReference>
<dbReference type="PANTHER" id="PTHR42855">
    <property type="entry name" value="ABC TRANSPORTER ATP-BINDING SUBUNIT"/>
    <property type="match status" value="1"/>
</dbReference>
<dbReference type="SUPFAM" id="SSF52540">
    <property type="entry name" value="P-loop containing nucleoside triphosphate hydrolases"/>
    <property type="match status" value="2"/>
</dbReference>
<dbReference type="AlphaFoldDB" id="A0A543NEP2"/>
<evidence type="ECO:0000256" key="2">
    <source>
        <dbReference type="ARBA" id="ARBA00022840"/>
    </source>
</evidence>
<comment type="caution">
    <text evidence="5">The sequence shown here is derived from an EMBL/GenBank/DDBJ whole genome shotgun (WGS) entry which is preliminary data.</text>
</comment>
<dbReference type="OrthoDB" id="3207002at2"/>
<feature type="domain" description="ABC transporter" evidence="4">
    <location>
        <begin position="4"/>
        <end position="217"/>
    </location>
</feature>
<evidence type="ECO:0000256" key="1">
    <source>
        <dbReference type="ARBA" id="ARBA00022741"/>
    </source>
</evidence>
<evidence type="ECO:0000259" key="4">
    <source>
        <dbReference type="PROSITE" id="PS50893"/>
    </source>
</evidence>
<feature type="region of interest" description="Disordered" evidence="3">
    <location>
        <begin position="495"/>
        <end position="525"/>
    </location>
</feature>
<evidence type="ECO:0000313" key="6">
    <source>
        <dbReference type="Proteomes" id="UP000317422"/>
    </source>
</evidence>